<feature type="domain" description="Translation elongation factor EFTu-like" evidence="3">
    <location>
        <begin position="251"/>
        <end position="316"/>
    </location>
</feature>
<gene>
    <name evidence="5" type="primary">IFM1_4</name>
    <name evidence="5" type="ORF">K7432_017760</name>
</gene>
<comment type="caution">
    <text evidence="5">The sequence shown here is derived from an EMBL/GenBank/DDBJ whole genome shotgun (WGS) entry which is preliminary data.</text>
</comment>
<dbReference type="Pfam" id="PF03144">
    <property type="entry name" value="GTP_EFTU_D2"/>
    <property type="match status" value="1"/>
</dbReference>
<evidence type="ECO:0000256" key="1">
    <source>
        <dbReference type="ARBA" id="ARBA00022741"/>
    </source>
</evidence>
<sequence length="328" mass="36744">MIDDKGKIVNAAGPGTPVRIIGWKDLPKAGNEMLEAEDESLAKLVVENRRIRATREVEMKDIEVIRERRQKEREEQFEERLKEKKFKREVWEYYHGLRSVYPTLERSETKPVDDEVDKIPIIELPVIVKGDVSGTVEAVVASLGGLPSKEVRLKVIHSNVGAITEADVDMAAACDGFVLGFNVKGDKQTMAKAKLKKVEVKSHTIIYKLLEDAKSMLARLLPPEYTTRVAGEAKIQQVFQINVKGRVTSPVAGCRVTNGSILKNNKIRIIRKEKTVFEGSLSSLKQVKTDVTEAKKGIECGLSFEGFNDFQEGDIIQSIETIEVLRQL</sequence>
<dbReference type="Proteomes" id="UP001479436">
    <property type="component" value="Unassembled WGS sequence"/>
</dbReference>
<evidence type="ECO:0000313" key="6">
    <source>
        <dbReference type="Proteomes" id="UP001479436"/>
    </source>
</evidence>
<organism evidence="5 6">
    <name type="scientific">Basidiobolus ranarum</name>
    <dbReference type="NCBI Taxonomy" id="34480"/>
    <lineage>
        <taxon>Eukaryota</taxon>
        <taxon>Fungi</taxon>
        <taxon>Fungi incertae sedis</taxon>
        <taxon>Zoopagomycota</taxon>
        <taxon>Entomophthoromycotina</taxon>
        <taxon>Basidiobolomycetes</taxon>
        <taxon>Basidiobolales</taxon>
        <taxon>Basidiobolaceae</taxon>
        <taxon>Basidiobolus</taxon>
    </lineage>
</organism>
<dbReference type="InterPro" id="IPR009000">
    <property type="entry name" value="Transl_B-barrel_sf"/>
</dbReference>
<dbReference type="GO" id="GO:0003743">
    <property type="term" value="F:translation initiation factor activity"/>
    <property type="evidence" value="ECO:0007669"/>
    <property type="project" value="UniProtKB-KW"/>
</dbReference>
<name>A0ABR2VK58_9FUNG</name>
<dbReference type="PANTHER" id="PTHR43381">
    <property type="entry name" value="TRANSLATION INITIATION FACTOR IF-2-RELATED"/>
    <property type="match status" value="1"/>
</dbReference>
<proteinExistence type="predicted"/>
<dbReference type="InterPro" id="IPR036925">
    <property type="entry name" value="TIF_IF2_dom3_sf"/>
</dbReference>
<dbReference type="SUPFAM" id="SSF50447">
    <property type="entry name" value="Translation proteins"/>
    <property type="match status" value="1"/>
</dbReference>
<dbReference type="InterPro" id="IPR023115">
    <property type="entry name" value="TIF_IF2_dom3"/>
</dbReference>
<keyword evidence="1" id="KW-0547">Nucleotide-binding</keyword>
<keyword evidence="2" id="KW-0342">GTP-binding</keyword>
<evidence type="ECO:0000313" key="5">
    <source>
        <dbReference type="EMBL" id="KAK9667509.1"/>
    </source>
</evidence>
<evidence type="ECO:0000259" key="4">
    <source>
        <dbReference type="Pfam" id="PF11987"/>
    </source>
</evidence>
<dbReference type="InterPro" id="IPR015760">
    <property type="entry name" value="TIF_IF2"/>
</dbReference>
<accession>A0ABR2VK58</accession>
<dbReference type="Gene3D" id="3.40.50.10050">
    <property type="entry name" value="Translation initiation factor IF- 2, domain 3"/>
    <property type="match status" value="1"/>
</dbReference>
<dbReference type="SUPFAM" id="SSF52156">
    <property type="entry name" value="Initiation factor IF2/eIF5b, domain 3"/>
    <property type="match status" value="1"/>
</dbReference>
<keyword evidence="6" id="KW-1185">Reference proteome</keyword>
<evidence type="ECO:0000256" key="2">
    <source>
        <dbReference type="ARBA" id="ARBA00023134"/>
    </source>
</evidence>
<keyword evidence="5" id="KW-0396">Initiation factor</keyword>
<dbReference type="Pfam" id="PF11987">
    <property type="entry name" value="IF-2"/>
    <property type="match status" value="1"/>
</dbReference>
<dbReference type="Gene3D" id="2.40.30.10">
    <property type="entry name" value="Translation factors"/>
    <property type="match status" value="2"/>
</dbReference>
<reference evidence="5 6" key="1">
    <citation type="submission" date="2023-04" db="EMBL/GenBank/DDBJ databases">
        <title>Genome of Basidiobolus ranarum AG-B5.</title>
        <authorList>
            <person name="Stajich J.E."/>
            <person name="Carter-House D."/>
            <person name="Gryganskyi A."/>
        </authorList>
    </citation>
    <scope>NUCLEOTIDE SEQUENCE [LARGE SCALE GENOMIC DNA]</scope>
    <source>
        <strain evidence="5 6">AG-B5</strain>
    </source>
</reference>
<dbReference type="CDD" id="cd03692">
    <property type="entry name" value="mtIF2_IVc"/>
    <property type="match status" value="1"/>
</dbReference>
<dbReference type="InterPro" id="IPR004161">
    <property type="entry name" value="EFTu-like_2"/>
</dbReference>
<dbReference type="EMBL" id="JASJQH010011196">
    <property type="protein sequence ID" value="KAK9667509.1"/>
    <property type="molecule type" value="Genomic_DNA"/>
</dbReference>
<protein>
    <submittedName>
        <fullName evidence="5">Translation initiation factor IF-2</fullName>
    </submittedName>
</protein>
<evidence type="ECO:0000259" key="3">
    <source>
        <dbReference type="Pfam" id="PF03144"/>
    </source>
</evidence>
<dbReference type="PANTHER" id="PTHR43381:SF20">
    <property type="entry name" value="TRANSLATION INITIATION FACTOR IF-2, MITOCHONDRIAL"/>
    <property type="match status" value="1"/>
</dbReference>
<keyword evidence="5" id="KW-0648">Protein biosynthesis</keyword>
<feature type="domain" description="Translation initiation factor IF- 2" evidence="4">
    <location>
        <begin position="110"/>
        <end position="214"/>
    </location>
</feature>